<evidence type="ECO:0000256" key="6">
    <source>
        <dbReference type="ARBA" id="ARBA00022989"/>
    </source>
</evidence>
<dbReference type="GO" id="GO:0015421">
    <property type="term" value="F:ABC-type oligopeptide transporter activity"/>
    <property type="evidence" value="ECO:0007669"/>
    <property type="project" value="TreeGrafter"/>
</dbReference>
<evidence type="ECO:0000313" key="8">
    <source>
        <dbReference type="EMBL" id="MQU32326.1"/>
    </source>
</evidence>
<keyword evidence="9" id="KW-1185">Reference proteome</keyword>
<keyword evidence="2" id="KW-0813">Transport</keyword>
<dbReference type="SUPFAM" id="SSF90123">
    <property type="entry name" value="ABC transporter transmembrane region"/>
    <property type="match status" value="1"/>
</dbReference>
<dbReference type="InterPro" id="IPR027417">
    <property type="entry name" value="P-loop_NTPase"/>
</dbReference>
<dbReference type="GO" id="GO:0005524">
    <property type="term" value="F:ATP binding"/>
    <property type="evidence" value="ECO:0007669"/>
    <property type="project" value="UniProtKB-KW"/>
</dbReference>
<dbReference type="GO" id="GO:0005886">
    <property type="term" value="C:plasma membrane"/>
    <property type="evidence" value="ECO:0007669"/>
    <property type="project" value="UniProtKB-SubCell"/>
</dbReference>
<dbReference type="InterPro" id="IPR003593">
    <property type="entry name" value="AAA+_ATPase"/>
</dbReference>
<evidence type="ECO:0000313" key="9">
    <source>
        <dbReference type="Proteomes" id="UP000470186"/>
    </source>
</evidence>
<dbReference type="Proteomes" id="UP000470186">
    <property type="component" value="Unassembled WGS sequence"/>
</dbReference>
<dbReference type="Gene3D" id="1.20.1560.10">
    <property type="entry name" value="ABC transporter type 1, transmembrane domain"/>
    <property type="match status" value="1"/>
</dbReference>
<dbReference type="PROSITE" id="PS00211">
    <property type="entry name" value="ABC_TRANSPORTER_1"/>
    <property type="match status" value="1"/>
</dbReference>
<name>A0A6A7ZAP4_9PSED</name>
<organism evidence="8 9">
    <name type="scientific">Pseudomonas helleri</name>
    <dbReference type="NCBI Taxonomy" id="1608996"/>
    <lineage>
        <taxon>Bacteria</taxon>
        <taxon>Pseudomonadati</taxon>
        <taxon>Pseudomonadota</taxon>
        <taxon>Gammaproteobacteria</taxon>
        <taxon>Pseudomonadales</taxon>
        <taxon>Pseudomonadaceae</taxon>
        <taxon>Pseudomonas</taxon>
    </lineage>
</organism>
<dbReference type="PROSITE" id="PS50893">
    <property type="entry name" value="ABC_TRANSPORTER_2"/>
    <property type="match status" value="1"/>
</dbReference>
<keyword evidence="3" id="KW-0812">Transmembrane</keyword>
<evidence type="ECO:0000256" key="4">
    <source>
        <dbReference type="ARBA" id="ARBA00022741"/>
    </source>
</evidence>
<comment type="subcellular location">
    <subcellularLocation>
        <location evidence="1">Cell membrane</location>
        <topology evidence="1">Multi-pass membrane protein</topology>
    </subcellularLocation>
</comment>
<reference evidence="8 9" key="1">
    <citation type="submission" date="2019-10" db="EMBL/GenBank/DDBJ databases">
        <title>Evaluation of single-gene subtyping targets for Pseudomonas.</title>
        <authorList>
            <person name="Reichler S.J."/>
            <person name="Orsi R.H."/>
            <person name="Wiedmann M."/>
            <person name="Martin N.H."/>
            <person name="Murphy S.I."/>
        </authorList>
    </citation>
    <scope>NUCLEOTIDE SEQUENCE [LARGE SCALE GENOMIC DNA]</scope>
    <source>
        <strain evidence="8 9">FSL R10-2107</strain>
    </source>
</reference>
<evidence type="ECO:0000256" key="7">
    <source>
        <dbReference type="ARBA" id="ARBA00023136"/>
    </source>
</evidence>
<dbReference type="SUPFAM" id="SSF52540">
    <property type="entry name" value="P-loop containing nucleoside triphosphate hydrolases"/>
    <property type="match status" value="1"/>
</dbReference>
<dbReference type="InterPro" id="IPR003439">
    <property type="entry name" value="ABC_transporter-like_ATP-bd"/>
</dbReference>
<keyword evidence="4" id="KW-0547">Nucleotide-binding</keyword>
<dbReference type="FunFam" id="3.40.50.300:FF:000287">
    <property type="entry name" value="Multidrug ABC transporter ATP-binding protein"/>
    <property type="match status" value="1"/>
</dbReference>
<protein>
    <submittedName>
        <fullName evidence="8">ATP-binding cassette domain-containing protein</fullName>
    </submittedName>
</protein>
<dbReference type="PANTHER" id="PTHR43394">
    <property type="entry name" value="ATP-DEPENDENT PERMEASE MDL1, MITOCHONDRIAL"/>
    <property type="match status" value="1"/>
</dbReference>
<dbReference type="InterPro" id="IPR011527">
    <property type="entry name" value="ABC1_TM_dom"/>
</dbReference>
<dbReference type="InterPro" id="IPR036640">
    <property type="entry name" value="ABC1_TM_sf"/>
</dbReference>
<evidence type="ECO:0000256" key="5">
    <source>
        <dbReference type="ARBA" id="ARBA00022840"/>
    </source>
</evidence>
<dbReference type="EMBL" id="WIVX01000057">
    <property type="protein sequence ID" value="MQU32326.1"/>
    <property type="molecule type" value="Genomic_DNA"/>
</dbReference>
<gene>
    <name evidence="8" type="ORF">GHO30_13140</name>
</gene>
<dbReference type="Gene3D" id="3.40.50.300">
    <property type="entry name" value="P-loop containing nucleotide triphosphate hydrolases"/>
    <property type="match status" value="1"/>
</dbReference>
<dbReference type="InterPro" id="IPR039421">
    <property type="entry name" value="Type_1_exporter"/>
</dbReference>
<dbReference type="AlphaFoldDB" id="A0A6A7ZAP4"/>
<proteinExistence type="predicted"/>
<keyword evidence="5 8" id="KW-0067">ATP-binding</keyword>
<dbReference type="Pfam" id="PF00664">
    <property type="entry name" value="ABC_membrane"/>
    <property type="match status" value="1"/>
</dbReference>
<keyword evidence="7" id="KW-0472">Membrane</keyword>
<comment type="caution">
    <text evidence="8">The sequence shown here is derived from an EMBL/GenBank/DDBJ whole genome shotgun (WGS) entry which is preliminary data.</text>
</comment>
<dbReference type="PANTHER" id="PTHR43394:SF1">
    <property type="entry name" value="ATP-BINDING CASSETTE SUB-FAMILY B MEMBER 10, MITOCHONDRIAL"/>
    <property type="match status" value="1"/>
</dbReference>
<evidence type="ECO:0000256" key="3">
    <source>
        <dbReference type="ARBA" id="ARBA00022692"/>
    </source>
</evidence>
<accession>A0A6A7ZAP4</accession>
<keyword evidence="6" id="KW-1133">Transmembrane helix</keyword>
<dbReference type="GO" id="GO:0016887">
    <property type="term" value="F:ATP hydrolysis activity"/>
    <property type="evidence" value="ECO:0007669"/>
    <property type="project" value="InterPro"/>
</dbReference>
<dbReference type="Pfam" id="PF00005">
    <property type="entry name" value="ABC_tran"/>
    <property type="match status" value="1"/>
</dbReference>
<evidence type="ECO:0000256" key="1">
    <source>
        <dbReference type="ARBA" id="ARBA00004651"/>
    </source>
</evidence>
<sequence>MTSTATSDSHIPELASSPFRFTLQFARYFMRWYVLIVILQVVSSACGVTVSLALGEVVGVLSHSLNGPRDLSAIWPPLALFIALNLGELVFGRIAGFCRVHVAPLQRTRVTAHLFAYLQHHSQRYIGSNFAGSLANRISETSMGVNMTLWALIFDVLPVLVTLTVAVIILATASPMLAMFTFVWSVVFVLCSYLLARRCQPYSRSFSAARSETTGRVVDAVSNLTAVRLFARIGFERAHLQQFLSREVQAARQSFGFNEKIVLFQMSASLVLKVGLLGFALWLWQQGSIGVPEFVMSTTLSFVVIAEARNISRRFLDLFEYIGNIENGVKTIVVPHEIVDDQQARDIKIVSGSIEVRNLTFGYQAGQVLFHNLNLVIPAGQRVGLVGYSGSGKSTLLNLLLRQYDPQQGAISIDGKDIRHFTQHSLHSQIGLIPQEPGLFHRSLLDNIRYGNPDASELDVESAARQAHAHDFIAKMDRQYHSLVGERGVRLSGGQRQRVAIARIIIKNAPILIMDEATASLDSITEQAIQDTLTDVMQDKTVIVVAHRLSTVAQLDRILFFDNGKIIEDGSHDELLKRPNGAYRRLWERQVGGVLPLHPSRT</sequence>
<dbReference type="InterPro" id="IPR017871">
    <property type="entry name" value="ABC_transporter-like_CS"/>
</dbReference>
<dbReference type="PROSITE" id="PS50929">
    <property type="entry name" value="ABC_TM1F"/>
    <property type="match status" value="1"/>
</dbReference>
<dbReference type="RefSeq" id="WP_048385774.1">
    <property type="nucleotide sequence ID" value="NZ_CP181271.1"/>
</dbReference>
<dbReference type="SMART" id="SM00382">
    <property type="entry name" value="AAA"/>
    <property type="match status" value="1"/>
</dbReference>
<evidence type="ECO:0000256" key="2">
    <source>
        <dbReference type="ARBA" id="ARBA00022448"/>
    </source>
</evidence>